<comment type="caution">
    <text evidence="5">The sequence shown here is derived from an EMBL/GenBank/DDBJ whole genome shotgun (WGS) entry which is preliminary data.</text>
</comment>
<evidence type="ECO:0000256" key="1">
    <source>
        <dbReference type="ARBA" id="ARBA00023015"/>
    </source>
</evidence>
<proteinExistence type="predicted"/>
<dbReference type="PANTHER" id="PTHR46796">
    <property type="entry name" value="HTH-TYPE TRANSCRIPTIONAL ACTIVATOR RHAS-RELATED"/>
    <property type="match status" value="1"/>
</dbReference>
<dbReference type="InterPro" id="IPR009057">
    <property type="entry name" value="Homeodomain-like_sf"/>
</dbReference>
<evidence type="ECO:0000256" key="2">
    <source>
        <dbReference type="ARBA" id="ARBA00023125"/>
    </source>
</evidence>
<keyword evidence="6" id="KW-1185">Reference proteome</keyword>
<dbReference type="Pfam" id="PF12833">
    <property type="entry name" value="HTH_18"/>
    <property type="match status" value="1"/>
</dbReference>
<protein>
    <submittedName>
        <fullName evidence="5">Helix-turn-helix domain-containing protein</fullName>
    </submittedName>
</protein>
<sequence>MNQQCFINVLHHQVLEDWGESNCVESSVTLFEKKESNAPLSIKLVIKGAERYKVSDSYYKLDQGEFIIIGQGQQIETTVKSKEPTNGVCIYPPISMIQDVFNGFGKPLEKQLTQEFNNESVYLTTSKYRLLSPIATSKFLNQYIPMLLNQSEKDDNWWHAFYLKLAEHLAYDQQEIKLILGQLEVAKKHTKEELYRRISKTRDYIHDHKFESIDLQELAQLSSLSKYHFLRSFKAIYKQSPYQYILNLKLKEAKKLLQQDYTYQEIANEIGYSDAKNLRKKLRSYLTFYKHSG</sequence>
<dbReference type="Gene3D" id="1.10.10.60">
    <property type="entry name" value="Homeodomain-like"/>
    <property type="match status" value="2"/>
</dbReference>
<dbReference type="PROSITE" id="PS01124">
    <property type="entry name" value="HTH_ARAC_FAMILY_2"/>
    <property type="match status" value="1"/>
</dbReference>
<evidence type="ECO:0000259" key="4">
    <source>
        <dbReference type="PROSITE" id="PS01124"/>
    </source>
</evidence>
<dbReference type="SUPFAM" id="SSF46689">
    <property type="entry name" value="Homeodomain-like"/>
    <property type="match status" value="1"/>
</dbReference>
<reference evidence="5 6" key="1">
    <citation type="submission" date="2019-12" db="EMBL/GenBank/DDBJ databases">
        <authorList>
            <person name="Zhao J."/>
        </authorList>
    </citation>
    <scope>NUCLEOTIDE SEQUENCE [LARGE SCALE GENOMIC DNA]</scope>
    <source>
        <strain evidence="5 6">S-15</strain>
    </source>
</reference>
<dbReference type="Proteomes" id="UP000470771">
    <property type="component" value="Unassembled WGS sequence"/>
</dbReference>
<dbReference type="InterPro" id="IPR018060">
    <property type="entry name" value="HTH_AraC"/>
</dbReference>
<name>A0A6N9NIH0_9FLAO</name>
<dbReference type="AlphaFoldDB" id="A0A6N9NIH0"/>
<evidence type="ECO:0000313" key="6">
    <source>
        <dbReference type="Proteomes" id="UP000470771"/>
    </source>
</evidence>
<keyword evidence="3" id="KW-0804">Transcription</keyword>
<feature type="domain" description="HTH araC/xylS-type" evidence="4">
    <location>
        <begin position="199"/>
        <end position="286"/>
    </location>
</feature>
<evidence type="ECO:0000313" key="5">
    <source>
        <dbReference type="EMBL" id="NBG65703.1"/>
    </source>
</evidence>
<accession>A0A6N9NIH0</accession>
<dbReference type="GO" id="GO:0003700">
    <property type="term" value="F:DNA-binding transcription factor activity"/>
    <property type="evidence" value="ECO:0007669"/>
    <property type="project" value="InterPro"/>
</dbReference>
<dbReference type="EMBL" id="WWNE01000005">
    <property type="protein sequence ID" value="NBG65703.1"/>
    <property type="molecule type" value="Genomic_DNA"/>
</dbReference>
<dbReference type="SMART" id="SM00342">
    <property type="entry name" value="HTH_ARAC"/>
    <property type="match status" value="1"/>
</dbReference>
<keyword evidence="1" id="KW-0805">Transcription regulation</keyword>
<keyword evidence="2" id="KW-0238">DNA-binding</keyword>
<dbReference type="InterPro" id="IPR050204">
    <property type="entry name" value="AraC_XylS_family_regulators"/>
</dbReference>
<organism evidence="5 6">
    <name type="scientific">Acidiluteibacter ferrifornacis</name>
    <dbReference type="NCBI Taxonomy" id="2692424"/>
    <lineage>
        <taxon>Bacteria</taxon>
        <taxon>Pseudomonadati</taxon>
        <taxon>Bacteroidota</taxon>
        <taxon>Flavobacteriia</taxon>
        <taxon>Flavobacteriales</taxon>
        <taxon>Cryomorphaceae</taxon>
        <taxon>Acidiluteibacter</taxon>
    </lineage>
</organism>
<dbReference type="GO" id="GO:0043565">
    <property type="term" value="F:sequence-specific DNA binding"/>
    <property type="evidence" value="ECO:0007669"/>
    <property type="project" value="InterPro"/>
</dbReference>
<gene>
    <name evidence="5" type="ORF">GQN54_06210</name>
</gene>
<evidence type="ECO:0000256" key="3">
    <source>
        <dbReference type="ARBA" id="ARBA00023163"/>
    </source>
</evidence>
<dbReference type="RefSeq" id="WP_160632645.1">
    <property type="nucleotide sequence ID" value="NZ_WWNE01000005.1"/>
</dbReference>